<dbReference type="PANTHER" id="PTHR47074">
    <property type="entry name" value="BNAC02G40300D PROTEIN"/>
    <property type="match status" value="1"/>
</dbReference>
<dbReference type="Pfam" id="PF13456">
    <property type="entry name" value="RVT_3"/>
    <property type="match status" value="1"/>
</dbReference>
<feature type="domain" description="RNase H type-1" evidence="1">
    <location>
        <begin position="316"/>
        <end position="436"/>
    </location>
</feature>
<sequence length="467" mass="53952">MFKLSKCRVGKFTFTYLEEYLGSKGTSLKRTVLESGQRGNISIWDDSWIQGIDKVKGHNKLENEELQSVSDLIDFSNKKWKMNLIYNTFPVEIAQKILQIPLADTAHEDIEVWKGEPSGEFSVRSAYKLLQGVNSDPSNLLIQTEIKDFYRKLWGLQLPSKITITIWRISWDFIPNLANQRYKKVIVNNRCPRCRSWVEDSSHIFHQCPITTEVWQLLHLSWVMNNRNQNIWEWLTWVFKRGTAKQCRLFCIALWLIWFSRNQLIHERKPTTGRELAQRIQGYMAENEGVKETQIPLNTNKNHRDLEDIPRITIQFDTAFDNRNFKSAVGLVVCGLMGELLALKSTLHNNVSSPFAAEAFACLEGIKLGISMGIQSVKIMGDSRTIIKKGQTSSTDKSVIGAIIRDIQNKKSCFQEIIFQHIHRLGDSQAHKFAKNTLDRREISYLVGEELNRHTFGSEGRWSRSLD</sequence>
<accession>A0A8J6DBF5</accession>
<reference evidence="3 4" key="1">
    <citation type="journal article" date="2021" name="bioRxiv">
        <title>The Gossypium anomalum genome as a resource for cotton improvement and evolutionary analysis of hybrid incompatibility.</title>
        <authorList>
            <person name="Grover C.E."/>
            <person name="Yuan D."/>
            <person name="Arick M.A."/>
            <person name="Miller E.R."/>
            <person name="Hu G."/>
            <person name="Peterson D.G."/>
            <person name="Wendel J.F."/>
            <person name="Udall J.A."/>
        </authorList>
    </citation>
    <scope>NUCLEOTIDE SEQUENCE [LARGE SCALE GENOMIC DNA]</scope>
    <source>
        <strain evidence="3">JFW-Udall</strain>
        <tissue evidence="3">Leaf</tissue>
    </source>
</reference>
<feature type="domain" description="Reverse transcriptase zinc-binding" evidence="2">
    <location>
        <begin position="121"/>
        <end position="215"/>
    </location>
</feature>
<evidence type="ECO:0000259" key="1">
    <source>
        <dbReference type="Pfam" id="PF13456"/>
    </source>
</evidence>
<dbReference type="Proteomes" id="UP000701853">
    <property type="component" value="Chromosome 2"/>
</dbReference>
<protein>
    <recommendedName>
        <fullName evidence="5">RNase H type-1 domain-containing protein</fullName>
    </recommendedName>
</protein>
<dbReference type="Pfam" id="PF13966">
    <property type="entry name" value="zf-RVT"/>
    <property type="match status" value="1"/>
</dbReference>
<evidence type="ECO:0000313" key="4">
    <source>
        <dbReference type="Proteomes" id="UP000701853"/>
    </source>
</evidence>
<gene>
    <name evidence="3" type="ORF">CXB51_003131</name>
</gene>
<dbReference type="EMBL" id="JAHUZN010000002">
    <property type="protein sequence ID" value="KAG8501065.1"/>
    <property type="molecule type" value="Genomic_DNA"/>
</dbReference>
<dbReference type="SUPFAM" id="SSF53098">
    <property type="entry name" value="Ribonuclease H-like"/>
    <property type="match status" value="1"/>
</dbReference>
<dbReference type="PANTHER" id="PTHR47074:SF61">
    <property type="entry name" value="RNASE H TYPE-1 DOMAIN-CONTAINING PROTEIN"/>
    <property type="match status" value="1"/>
</dbReference>
<proteinExistence type="predicted"/>
<dbReference type="InterPro" id="IPR044730">
    <property type="entry name" value="RNase_H-like_dom_plant"/>
</dbReference>
<dbReference type="InterPro" id="IPR052929">
    <property type="entry name" value="RNase_H-like_EbsB-rel"/>
</dbReference>
<dbReference type="OrthoDB" id="992137at2759"/>
<organism evidence="3 4">
    <name type="scientific">Gossypium anomalum</name>
    <dbReference type="NCBI Taxonomy" id="47600"/>
    <lineage>
        <taxon>Eukaryota</taxon>
        <taxon>Viridiplantae</taxon>
        <taxon>Streptophyta</taxon>
        <taxon>Embryophyta</taxon>
        <taxon>Tracheophyta</taxon>
        <taxon>Spermatophyta</taxon>
        <taxon>Magnoliopsida</taxon>
        <taxon>eudicotyledons</taxon>
        <taxon>Gunneridae</taxon>
        <taxon>Pentapetalae</taxon>
        <taxon>rosids</taxon>
        <taxon>malvids</taxon>
        <taxon>Malvales</taxon>
        <taxon>Malvaceae</taxon>
        <taxon>Malvoideae</taxon>
        <taxon>Gossypium</taxon>
    </lineage>
</organism>
<dbReference type="InterPro" id="IPR002156">
    <property type="entry name" value="RNaseH_domain"/>
</dbReference>
<dbReference type="InterPro" id="IPR036397">
    <property type="entry name" value="RNaseH_sf"/>
</dbReference>
<dbReference type="AlphaFoldDB" id="A0A8J6DBF5"/>
<keyword evidence="4" id="KW-1185">Reference proteome</keyword>
<dbReference type="InterPro" id="IPR012337">
    <property type="entry name" value="RNaseH-like_sf"/>
</dbReference>
<dbReference type="Gene3D" id="3.30.420.10">
    <property type="entry name" value="Ribonuclease H-like superfamily/Ribonuclease H"/>
    <property type="match status" value="1"/>
</dbReference>
<evidence type="ECO:0000259" key="2">
    <source>
        <dbReference type="Pfam" id="PF13966"/>
    </source>
</evidence>
<evidence type="ECO:0008006" key="5">
    <source>
        <dbReference type="Google" id="ProtNLM"/>
    </source>
</evidence>
<name>A0A8J6DBF5_9ROSI</name>
<dbReference type="GO" id="GO:0004523">
    <property type="term" value="F:RNA-DNA hybrid ribonuclease activity"/>
    <property type="evidence" value="ECO:0007669"/>
    <property type="project" value="InterPro"/>
</dbReference>
<comment type="caution">
    <text evidence="3">The sequence shown here is derived from an EMBL/GenBank/DDBJ whole genome shotgun (WGS) entry which is preliminary data.</text>
</comment>
<dbReference type="GO" id="GO:0003676">
    <property type="term" value="F:nucleic acid binding"/>
    <property type="evidence" value="ECO:0007669"/>
    <property type="project" value="InterPro"/>
</dbReference>
<dbReference type="CDD" id="cd06222">
    <property type="entry name" value="RNase_H_like"/>
    <property type="match status" value="1"/>
</dbReference>
<dbReference type="InterPro" id="IPR026960">
    <property type="entry name" value="RVT-Znf"/>
</dbReference>
<evidence type="ECO:0000313" key="3">
    <source>
        <dbReference type="EMBL" id="KAG8501065.1"/>
    </source>
</evidence>